<evidence type="ECO:0000313" key="9">
    <source>
        <dbReference type="Proteomes" id="UP000318704"/>
    </source>
</evidence>
<evidence type="ECO:0000256" key="4">
    <source>
        <dbReference type="ARBA" id="ARBA00022729"/>
    </source>
</evidence>
<evidence type="ECO:0000259" key="7">
    <source>
        <dbReference type="Pfam" id="PF00884"/>
    </source>
</evidence>
<dbReference type="SUPFAM" id="SSF53649">
    <property type="entry name" value="Alkaline phosphatase-like"/>
    <property type="match status" value="1"/>
</dbReference>
<dbReference type="InterPro" id="IPR024607">
    <property type="entry name" value="Sulfatase_CS"/>
</dbReference>
<comment type="cofactor">
    <cofactor evidence="1">
        <name>Ca(2+)</name>
        <dbReference type="ChEBI" id="CHEBI:29108"/>
    </cofactor>
</comment>
<dbReference type="EC" id="3.1.6.1" evidence="8"/>
<sequence length="507" mass="57147">MKNFQLGYILMKQIARSIPILIFTLLICENTFVFAAQKAKQKPLNFVFILVDDLGYMDVGCNNPKTFYETPHIDQLAETGMRFTNGYAANPVCSPTRYSIMTGKYPTRVDATNFFSGKRAGKFLPAPLNDRMPLNEVTIAEALKEHGYSTFFAGKWHLGPTEEFWPENQGFDVNHGGWHRGGPYGGKKYFSPYGNPRLTDGPAGEHLPDRLASETAKFIDEHREQPFFAYLSFYSVHTPLMGPKPLVAKYKAKAQRLGLTKQKEFAEEEQVFPVKEKRRVRILQNHAVYAAMVESMDRAVGKVLNQLEESGLAENTVVMLSADNGGLSTSEGSPTSNLPLRGGKGWLYEGGIREVFLIRWPGGTKPGTTCDEPVISVDFYPTILDLAGLPAKPEQHQDGVSLKPLLKGMSRLDREALYWHYPHYSNQGGIPGAAIREGDWKLIERFEDGSVRLYNLKDDLGEQMNLATKYPERVSSMRQKLHQWYRETDAKFLRAKPNGPQPWQPGK</sequence>
<keyword evidence="6" id="KW-0106">Calcium</keyword>
<name>A0A517W471_9PLAN</name>
<dbReference type="Proteomes" id="UP000318704">
    <property type="component" value="Chromosome"/>
</dbReference>
<dbReference type="PANTHER" id="PTHR42693:SF42">
    <property type="entry name" value="ARYLSULFATASE G"/>
    <property type="match status" value="1"/>
</dbReference>
<keyword evidence="5 8" id="KW-0378">Hydrolase</keyword>
<protein>
    <submittedName>
        <fullName evidence="8">Arylsulfatase</fullName>
        <ecNumber evidence="8">3.1.6.1</ecNumber>
    </submittedName>
</protein>
<evidence type="ECO:0000256" key="2">
    <source>
        <dbReference type="ARBA" id="ARBA00008779"/>
    </source>
</evidence>
<dbReference type="RefSeq" id="WP_232102654.1">
    <property type="nucleotide sequence ID" value="NZ_CP037920.1"/>
</dbReference>
<organism evidence="8 9">
    <name type="scientific">Gimesia aquarii</name>
    <dbReference type="NCBI Taxonomy" id="2527964"/>
    <lineage>
        <taxon>Bacteria</taxon>
        <taxon>Pseudomonadati</taxon>
        <taxon>Planctomycetota</taxon>
        <taxon>Planctomycetia</taxon>
        <taxon>Planctomycetales</taxon>
        <taxon>Planctomycetaceae</taxon>
        <taxon>Gimesia</taxon>
    </lineage>
</organism>
<evidence type="ECO:0000256" key="3">
    <source>
        <dbReference type="ARBA" id="ARBA00022723"/>
    </source>
</evidence>
<dbReference type="KEGG" id="gaw:V144x_55650"/>
<dbReference type="InterPro" id="IPR000917">
    <property type="entry name" value="Sulfatase_N"/>
</dbReference>
<keyword evidence="4" id="KW-0732">Signal</keyword>
<dbReference type="EMBL" id="CP037920">
    <property type="protein sequence ID" value="QDU00052.1"/>
    <property type="molecule type" value="Genomic_DNA"/>
</dbReference>
<evidence type="ECO:0000313" key="8">
    <source>
        <dbReference type="EMBL" id="QDU00052.1"/>
    </source>
</evidence>
<dbReference type="PROSITE" id="PS00149">
    <property type="entry name" value="SULFATASE_2"/>
    <property type="match status" value="1"/>
</dbReference>
<dbReference type="Gene3D" id="3.30.1120.10">
    <property type="match status" value="1"/>
</dbReference>
<evidence type="ECO:0000256" key="6">
    <source>
        <dbReference type="ARBA" id="ARBA00022837"/>
    </source>
</evidence>
<dbReference type="InterPro" id="IPR017850">
    <property type="entry name" value="Alkaline_phosphatase_core_sf"/>
</dbReference>
<dbReference type="PANTHER" id="PTHR42693">
    <property type="entry name" value="ARYLSULFATASE FAMILY MEMBER"/>
    <property type="match status" value="1"/>
</dbReference>
<dbReference type="InterPro" id="IPR050738">
    <property type="entry name" value="Sulfatase"/>
</dbReference>
<accession>A0A517W471</accession>
<dbReference type="Gene3D" id="3.40.720.10">
    <property type="entry name" value="Alkaline Phosphatase, subunit A"/>
    <property type="match status" value="1"/>
</dbReference>
<dbReference type="FunFam" id="3.40.720.10:FF:000065">
    <property type="entry name" value="Arylsulfatase A"/>
    <property type="match status" value="1"/>
</dbReference>
<evidence type="ECO:0000256" key="1">
    <source>
        <dbReference type="ARBA" id="ARBA00001913"/>
    </source>
</evidence>
<dbReference type="PROSITE" id="PS00523">
    <property type="entry name" value="SULFATASE_1"/>
    <property type="match status" value="1"/>
</dbReference>
<dbReference type="AlphaFoldDB" id="A0A517W471"/>
<proteinExistence type="inferred from homology"/>
<dbReference type="CDD" id="cd16144">
    <property type="entry name" value="ARS_like"/>
    <property type="match status" value="1"/>
</dbReference>
<keyword evidence="3" id="KW-0479">Metal-binding</keyword>
<dbReference type="GO" id="GO:0046872">
    <property type="term" value="F:metal ion binding"/>
    <property type="evidence" value="ECO:0007669"/>
    <property type="project" value="UniProtKB-KW"/>
</dbReference>
<evidence type="ECO:0000256" key="5">
    <source>
        <dbReference type="ARBA" id="ARBA00022801"/>
    </source>
</evidence>
<comment type="similarity">
    <text evidence="2">Belongs to the sulfatase family.</text>
</comment>
<reference evidence="8 9" key="1">
    <citation type="submission" date="2019-03" db="EMBL/GenBank/DDBJ databases">
        <title>Deep-cultivation of Planctomycetes and their phenomic and genomic characterization uncovers novel biology.</title>
        <authorList>
            <person name="Wiegand S."/>
            <person name="Jogler M."/>
            <person name="Boedeker C."/>
            <person name="Pinto D."/>
            <person name="Vollmers J."/>
            <person name="Rivas-Marin E."/>
            <person name="Kohn T."/>
            <person name="Peeters S.H."/>
            <person name="Heuer A."/>
            <person name="Rast P."/>
            <person name="Oberbeckmann S."/>
            <person name="Bunk B."/>
            <person name="Jeske O."/>
            <person name="Meyerdierks A."/>
            <person name="Storesund J.E."/>
            <person name="Kallscheuer N."/>
            <person name="Luecker S."/>
            <person name="Lage O.M."/>
            <person name="Pohl T."/>
            <person name="Merkel B.J."/>
            <person name="Hornburger P."/>
            <person name="Mueller R.-W."/>
            <person name="Bruemmer F."/>
            <person name="Labrenz M."/>
            <person name="Spormann A.M."/>
            <person name="Op den Camp H."/>
            <person name="Overmann J."/>
            <person name="Amann R."/>
            <person name="Jetten M.S.M."/>
            <person name="Mascher T."/>
            <person name="Medema M.H."/>
            <person name="Devos D.P."/>
            <person name="Kaster A.-K."/>
            <person name="Ovreas L."/>
            <person name="Rohde M."/>
            <person name="Galperin M.Y."/>
            <person name="Jogler C."/>
        </authorList>
    </citation>
    <scope>NUCLEOTIDE SEQUENCE [LARGE SCALE GENOMIC DNA]</scope>
    <source>
        <strain evidence="8 9">V144</strain>
    </source>
</reference>
<gene>
    <name evidence="8" type="primary">atsA_52</name>
    <name evidence="8" type="ORF">V144x_55650</name>
</gene>
<dbReference type="Pfam" id="PF00884">
    <property type="entry name" value="Sulfatase"/>
    <property type="match status" value="1"/>
</dbReference>
<dbReference type="GO" id="GO:0004065">
    <property type="term" value="F:arylsulfatase activity"/>
    <property type="evidence" value="ECO:0007669"/>
    <property type="project" value="UniProtKB-EC"/>
</dbReference>
<feature type="domain" description="Sulfatase N-terminal" evidence="7">
    <location>
        <begin position="45"/>
        <end position="388"/>
    </location>
</feature>